<evidence type="ECO:0000313" key="3">
    <source>
        <dbReference type="Proteomes" id="UP000186631"/>
    </source>
</evidence>
<reference evidence="1 4" key="3">
    <citation type="submission" date="2020-07" db="EMBL/GenBank/DDBJ databases">
        <title>Bacterial metabolism rescues the inhibition of intestinal drug absorption by food and drug additives.</title>
        <authorList>
            <person name="Zou L."/>
            <person name="Spanogiannopoulos P."/>
            <person name="Chien H.-C."/>
            <person name="Pieper L.M."/>
            <person name="Cai W."/>
            <person name="Khuri N."/>
            <person name="Pottel J."/>
            <person name="Vora B."/>
            <person name="Ni Z."/>
            <person name="Tsakalozou E."/>
            <person name="Zhang W."/>
            <person name="Shoichet B.K."/>
            <person name="Giacomini K.M."/>
            <person name="Turnbaugh P.J."/>
        </authorList>
    </citation>
    <scope>NUCLEOTIDE SEQUENCE [LARGE SCALE GENOMIC DNA]</scope>
    <source>
        <strain evidence="1 4">B33</strain>
    </source>
</reference>
<comment type="caution">
    <text evidence="2">The sequence shown here is derived from an EMBL/GenBank/DDBJ whole genome shotgun (WGS) entry which is preliminary data.</text>
</comment>
<dbReference type="Proteomes" id="UP000524321">
    <property type="component" value="Unassembled WGS sequence"/>
</dbReference>
<dbReference type="AlphaFoldDB" id="A0A1Q6ISM1"/>
<evidence type="ECO:0000313" key="1">
    <source>
        <dbReference type="EMBL" id="NVB73031.1"/>
    </source>
</evidence>
<name>A0A1Q6ISM1_PHOVU</name>
<dbReference type="Proteomes" id="UP000186631">
    <property type="component" value="Unassembled WGS sequence"/>
</dbReference>
<evidence type="ECO:0000313" key="4">
    <source>
        <dbReference type="Proteomes" id="UP000524321"/>
    </source>
</evidence>
<dbReference type="RefSeq" id="WP_007565013.1">
    <property type="nucleotide sequence ID" value="NZ_CAXSSN010000033.1"/>
</dbReference>
<proteinExistence type="predicted"/>
<evidence type="ECO:0000313" key="2">
    <source>
        <dbReference type="EMBL" id="OKZ43751.1"/>
    </source>
</evidence>
<accession>A0A1Q6ISM1</accession>
<reference evidence="1 4" key="2">
    <citation type="submission" date="2020-04" db="EMBL/GenBank/DDBJ databases">
        <authorList>
            <person name="Pieper L."/>
        </authorList>
    </citation>
    <scope>NUCLEOTIDE SEQUENCE [LARGE SCALE GENOMIC DNA]</scope>
    <source>
        <strain evidence="1 4">B33</strain>
    </source>
</reference>
<dbReference type="EMBL" id="JABWDJ010000015">
    <property type="protein sequence ID" value="NVB73031.1"/>
    <property type="molecule type" value="Genomic_DNA"/>
</dbReference>
<protein>
    <recommendedName>
        <fullName evidence="5">Mobilization protein</fullName>
    </recommendedName>
</protein>
<evidence type="ECO:0008006" key="5">
    <source>
        <dbReference type="Google" id="ProtNLM"/>
    </source>
</evidence>
<organism evidence="2 3">
    <name type="scientific">Phocaeicola vulgatus</name>
    <name type="common">Bacteroides vulgatus</name>
    <dbReference type="NCBI Taxonomy" id="821"/>
    <lineage>
        <taxon>Bacteria</taxon>
        <taxon>Pseudomonadati</taxon>
        <taxon>Bacteroidota</taxon>
        <taxon>Bacteroidia</taxon>
        <taxon>Bacteroidales</taxon>
        <taxon>Bacteroidaceae</taxon>
        <taxon>Phocaeicola</taxon>
    </lineage>
</organism>
<sequence length="78" mass="9315">MIARFHYNIPRHHGKYGTAVSVFNNREEMRNCEQPVAYYKTYKHQTPDEERVCDGDRQIEDLKAKVLKNFPNVEFINL</sequence>
<dbReference type="EMBL" id="MNQV01000234">
    <property type="protein sequence ID" value="OKZ43751.1"/>
    <property type="molecule type" value="Genomic_DNA"/>
</dbReference>
<gene>
    <name evidence="2" type="ORF">BHV80_16660</name>
    <name evidence="1" type="ORF">HUV05_05735</name>
</gene>
<reference evidence="2 3" key="1">
    <citation type="journal article" date="2016" name="Nat. Biotechnol.">
        <title>Measurement of bacterial replication rates in microbial communities.</title>
        <authorList>
            <person name="Brown C.T."/>
            <person name="Olm M.R."/>
            <person name="Thomas B.C."/>
            <person name="Banfield J.F."/>
        </authorList>
    </citation>
    <scope>NUCLEOTIDE SEQUENCE [LARGE SCALE GENOMIC DNA]</scope>
    <source>
        <strain evidence="2">42_262</strain>
    </source>
</reference>